<dbReference type="InterPro" id="IPR039904">
    <property type="entry name" value="TRANK1"/>
</dbReference>
<evidence type="ECO:0000313" key="7">
    <source>
        <dbReference type="EMBL" id="PCH33053.1"/>
    </source>
</evidence>
<evidence type="ECO:0000256" key="2">
    <source>
        <dbReference type="ARBA" id="ARBA00022801"/>
    </source>
</evidence>
<dbReference type="STRING" id="742152.A0A2H3IZT7"/>
<keyword evidence="1" id="KW-0547">Nucleotide-binding</keyword>
<evidence type="ECO:0000256" key="3">
    <source>
        <dbReference type="ARBA" id="ARBA00022806"/>
    </source>
</evidence>
<dbReference type="SUPFAM" id="SSF52540">
    <property type="entry name" value="P-loop containing nucleoside triphosphate hydrolases"/>
    <property type="match status" value="1"/>
</dbReference>
<evidence type="ECO:0000256" key="4">
    <source>
        <dbReference type="ARBA" id="ARBA00022840"/>
    </source>
</evidence>
<evidence type="ECO:0000256" key="1">
    <source>
        <dbReference type="ARBA" id="ARBA00022741"/>
    </source>
</evidence>
<dbReference type="GO" id="GO:0005524">
    <property type="term" value="F:ATP binding"/>
    <property type="evidence" value="ECO:0007669"/>
    <property type="project" value="UniProtKB-KW"/>
</dbReference>
<dbReference type="GO" id="GO:0004386">
    <property type="term" value="F:helicase activity"/>
    <property type="evidence" value="ECO:0007669"/>
    <property type="project" value="UniProtKB-KW"/>
</dbReference>
<dbReference type="InterPro" id="IPR014016">
    <property type="entry name" value="UvrD-like_ATP-bd"/>
</dbReference>
<dbReference type="Pfam" id="PF13361">
    <property type="entry name" value="UvrD_C"/>
    <property type="match status" value="1"/>
</dbReference>
<dbReference type="SUPFAM" id="SSF48452">
    <property type="entry name" value="TPR-like"/>
    <property type="match status" value="1"/>
</dbReference>
<sequence length="748" mass="84626">MVSNDYMQQRRTAFVSFNVFQESYWPYFPRSLTNELNPAVVFGEFMGVIEGSEDTLNSAGGYLSKDAYICLSRRTHATFADNRDIIYQLFEAYLKRKRARGEYDVADRTHKILGALREKGVPGQALDFLYIDEAQDNRLIDALVLRMICADPAKGLFVAGDTAQAIPLGSSFRFQELKAFLYRMEENGSSASPHVHPRSFQLAKNYRSHAGIVDCAHTVICLITRFWPYAIDSLPKEEGKIKGIKPIFYTRWDPTSVTYEKFFFGSSAETIEFGAQQCILVRDDAARERLRKAVRFRDIGLILTLYESKGLEFNDVLLFDFFADSTVDAENWQLVLDALSQPCEEDHAFAPVTDARYNALCRDLKFLYVAITRARKNLWIVDTSDVGEPIRVLWTAKAQIETVIPKINTSGLAESSSKEEWEKRALDLFNNKQYLQAMQSYERASRPREKNVAHAYYLREVARATPLHSRDGGQTRQVAFTGAAEAFWSSARCQGASAEEQLAYYRIAAECYTMCGNYGKAGEAYCCASQYALSAQSYRRGGMFDEAVEVIRSHRNSIDESIAKSILDVSRLEYFRTNRLEQGLELFDNEDADAALEFLDDLGLDHARFTVLKSLKRSAEAAEILLLQGRIMDAIDTFMEDESNPTAILRASQCLLDELWRGLSLGISTSSAVSAANSSLQELIHQLQRMNLDMLDNDHTREKLNMFRGLAGGDQDVLFKLSESFSTVIMMRPRPCYALIIFTPALSN</sequence>
<dbReference type="OrthoDB" id="3156807at2759"/>
<dbReference type="GO" id="GO:0016787">
    <property type="term" value="F:hydrolase activity"/>
    <property type="evidence" value="ECO:0007669"/>
    <property type="project" value="UniProtKB-KW"/>
</dbReference>
<protein>
    <submittedName>
        <fullName evidence="7">Nucleoside triphosphate hydrolase protein</fullName>
    </submittedName>
</protein>
<evidence type="ECO:0000259" key="6">
    <source>
        <dbReference type="Pfam" id="PF13361"/>
    </source>
</evidence>
<keyword evidence="8" id="KW-1185">Reference proteome</keyword>
<dbReference type="Pfam" id="PF00580">
    <property type="entry name" value="UvrD-helicase"/>
    <property type="match status" value="1"/>
</dbReference>
<organism evidence="7 8">
    <name type="scientific">Wolfiporia cocos (strain MD-104)</name>
    <name type="common">Brown rot fungus</name>
    <dbReference type="NCBI Taxonomy" id="742152"/>
    <lineage>
        <taxon>Eukaryota</taxon>
        <taxon>Fungi</taxon>
        <taxon>Dikarya</taxon>
        <taxon>Basidiomycota</taxon>
        <taxon>Agaricomycotina</taxon>
        <taxon>Agaricomycetes</taxon>
        <taxon>Polyporales</taxon>
        <taxon>Phaeolaceae</taxon>
        <taxon>Wolfiporia</taxon>
    </lineage>
</organism>
<reference evidence="7 8" key="1">
    <citation type="journal article" date="2012" name="Science">
        <title>The Paleozoic origin of enzymatic lignin decomposition reconstructed from 31 fungal genomes.</title>
        <authorList>
            <person name="Floudas D."/>
            <person name="Binder M."/>
            <person name="Riley R."/>
            <person name="Barry K."/>
            <person name="Blanchette R.A."/>
            <person name="Henrissat B."/>
            <person name="Martinez A.T."/>
            <person name="Otillar R."/>
            <person name="Spatafora J.W."/>
            <person name="Yadav J.S."/>
            <person name="Aerts A."/>
            <person name="Benoit I."/>
            <person name="Boyd A."/>
            <person name="Carlson A."/>
            <person name="Copeland A."/>
            <person name="Coutinho P.M."/>
            <person name="de Vries R.P."/>
            <person name="Ferreira P."/>
            <person name="Findley K."/>
            <person name="Foster B."/>
            <person name="Gaskell J."/>
            <person name="Glotzer D."/>
            <person name="Gorecki P."/>
            <person name="Heitman J."/>
            <person name="Hesse C."/>
            <person name="Hori C."/>
            <person name="Igarashi K."/>
            <person name="Jurgens J.A."/>
            <person name="Kallen N."/>
            <person name="Kersten P."/>
            <person name="Kohler A."/>
            <person name="Kuees U."/>
            <person name="Kumar T.K.A."/>
            <person name="Kuo A."/>
            <person name="LaButti K."/>
            <person name="Larrondo L.F."/>
            <person name="Lindquist E."/>
            <person name="Ling A."/>
            <person name="Lombard V."/>
            <person name="Lucas S."/>
            <person name="Lundell T."/>
            <person name="Martin R."/>
            <person name="McLaughlin D.J."/>
            <person name="Morgenstern I."/>
            <person name="Morin E."/>
            <person name="Murat C."/>
            <person name="Nagy L.G."/>
            <person name="Nolan M."/>
            <person name="Ohm R.A."/>
            <person name="Patyshakuliyeva A."/>
            <person name="Rokas A."/>
            <person name="Ruiz-Duenas F.J."/>
            <person name="Sabat G."/>
            <person name="Salamov A."/>
            <person name="Samejima M."/>
            <person name="Schmutz J."/>
            <person name="Slot J.C."/>
            <person name="St John F."/>
            <person name="Stenlid J."/>
            <person name="Sun H."/>
            <person name="Sun S."/>
            <person name="Syed K."/>
            <person name="Tsang A."/>
            <person name="Wiebenga A."/>
            <person name="Young D."/>
            <person name="Pisabarro A."/>
            <person name="Eastwood D.C."/>
            <person name="Martin F."/>
            <person name="Cullen D."/>
            <person name="Grigoriev I.V."/>
            <person name="Hibbett D.S."/>
        </authorList>
    </citation>
    <scope>NUCLEOTIDE SEQUENCE [LARGE SCALE GENOMIC DNA]</scope>
    <source>
        <strain evidence="7 8">MD-104</strain>
    </source>
</reference>
<dbReference type="PANTHER" id="PTHR21529:SF4">
    <property type="entry name" value="TPR AND ANKYRIN REPEAT-CONTAINING PROTEIN 1"/>
    <property type="match status" value="1"/>
</dbReference>
<dbReference type="InterPro" id="IPR011990">
    <property type="entry name" value="TPR-like_helical_dom_sf"/>
</dbReference>
<dbReference type="InterPro" id="IPR014017">
    <property type="entry name" value="DNA_helicase_UvrD-like_C"/>
</dbReference>
<name>A0A2H3IZT7_WOLCO</name>
<dbReference type="InterPro" id="IPR027417">
    <property type="entry name" value="P-loop_NTPase"/>
</dbReference>
<evidence type="ECO:0000313" key="8">
    <source>
        <dbReference type="Proteomes" id="UP000218811"/>
    </source>
</evidence>
<dbReference type="PANTHER" id="PTHR21529">
    <property type="entry name" value="MAMMARY TURMOR VIRUS RECEPTOR HOMOLOG 1, 2 MTVR1, 2"/>
    <property type="match status" value="1"/>
</dbReference>
<keyword evidence="4" id="KW-0067">ATP-binding</keyword>
<dbReference type="Gene3D" id="1.10.10.160">
    <property type="match status" value="1"/>
</dbReference>
<dbReference type="Gene3D" id="3.40.50.300">
    <property type="entry name" value="P-loop containing nucleotide triphosphate hydrolases"/>
    <property type="match status" value="2"/>
</dbReference>
<keyword evidence="2 7" id="KW-0378">Hydrolase</keyword>
<dbReference type="Proteomes" id="UP000218811">
    <property type="component" value="Unassembled WGS sequence"/>
</dbReference>
<dbReference type="OMA" id="NIARCAY"/>
<dbReference type="EMBL" id="KB467831">
    <property type="protein sequence ID" value="PCH33053.1"/>
    <property type="molecule type" value="Genomic_DNA"/>
</dbReference>
<accession>A0A2H3IZT7</accession>
<evidence type="ECO:0000259" key="5">
    <source>
        <dbReference type="Pfam" id="PF00580"/>
    </source>
</evidence>
<dbReference type="Gene3D" id="1.25.40.10">
    <property type="entry name" value="Tetratricopeptide repeat domain"/>
    <property type="match status" value="1"/>
</dbReference>
<gene>
    <name evidence="7" type="ORF">WOLCODRAFT_92867</name>
</gene>
<feature type="domain" description="UvrD-like helicase ATP-binding" evidence="5">
    <location>
        <begin position="80"/>
        <end position="166"/>
    </location>
</feature>
<keyword evidence="3" id="KW-0347">Helicase</keyword>
<feature type="domain" description="UvrD-like helicase C-terminal" evidence="6">
    <location>
        <begin position="302"/>
        <end position="381"/>
    </location>
</feature>
<dbReference type="InterPro" id="IPR013986">
    <property type="entry name" value="DExx_box_DNA_helicase_dom_sf"/>
</dbReference>
<dbReference type="AlphaFoldDB" id="A0A2H3IZT7"/>
<proteinExistence type="predicted"/>